<comment type="subcellular location">
    <subcellularLocation>
        <location evidence="4">Cell envelope</location>
    </subcellularLocation>
</comment>
<dbReference type="CDD" id="cd07410">
    <property type="entry name" value="MPP_CpdB_N"/>
    <property type="match status" value="1"/>
</dbReference>
<comment type="cofactor">
    <cofactor evidence="3">
        <name>a divalent metal cation</name>
        <dbReference type="ChEBI" id="CHEBI:60240"/>
    </cofactor>
</comment>
<feature type="signal peptide" evidence="11">
    <location>
        <begin position="1"/>
        <end position="17"/>
    </location>
</feature>
<name>A0A432VWC7_9GAMM</name>
<evidence type="ECO:0000256" key="7">
    <source>
        <dbReference type="ARBA" id="ARBA00022729"/>
    </source>
</evidence>
<proteinExistence type="inferred from homology"/>
<dbReference type="GO" id="GO:0030288">
    <property type="term" value="C:outer membrane-bounded periplasmic space"/>
    <property type="evidence" value="ECO:0007669"/>
    <property type="project" value="TreeGrafter"/>
</dbReference>
<dbReference type="SUPFAM" id="SSF56300">
    <property type="entry name" value="Metallo-dependent phosphatases"/>
    <property type="match status" value="1"/>
</dbReference>
<dbReference type="GO" id="GO:0009166">
    <property type="term" value="P:nucleotide catabolic process"/>
    <property type="evidence" value="ECO:0007669"/>
    <property type="project" value="InterPro"/>
</dbReference>
<dbReference type="Gene3D" id="3.60.21.10">
    <property type="match status" value="1"/>
</dbReference>
<evidence type="ECO:0000256" key="8">
    <source>
        <dbReference type="ARBA" id="ARBA00022741"/>
    </source>
</evidence>
<dbReference type="InterPro" id="IPR041827">
    <property type="entry name" value="CpdB_N"/>
</dbReference>
<evidence type="ECO:0000256" key="10">
    <source>
        <dbReference type="ARBA" id="ARBA00023268"/>
    </source>
</evidence>
<dbReference type="InterPro" id="IPR029052">
    <property type="entry name" value="Metallo-depent_PP-like"/>
</dbReference>
<evidence type="ECO:0000256" key="2">
    <source>
        <dbReference type="ARBA" id="ARBA00001730"/>
    </source>
</evidence>
<dbReference type="NCBIfam" id="NF006938">
    <property type="entry name" value="PRK09420.1"/>
    <property type="match status" value="1"/>
</dbReference>
<keyword evidence="7 11" id="KW-0732">Signal</keyword>
<comment type="catalytic activity">
    <reaction evidence="2">
        <text>a nucleoside 2',3'-cyclic phosphate + H2O = a nucleoside 3'-phosphate + H(+)</text>
        <dbReference type="Rhea" id="RHEA:19621"/>
        <dbReference type="ChEBI" id="CHEBI:15377"/>
        <dbReference type="ChEBI" id="CHEBI:15378"/>
        <dbReference type="ChEBI" id="CHEBI:66949"/>
        <dbReference type="ChEBI" id="CHEBI:66954"/>
        <dbReference type="EC" id="3.1.4.16"/>
    </reaction>
</comment>
<dbReference type="PROSITE" id="PS51257">
    <property type="entry name" value="PROKAR_LIPOPROTEIN"/>
    <property type="match status" value="1"/>
</dbReference>
<dbReference type="InterPro" id="IPR008334">
    <property type="entry name" value="5'-Nucleotdase_C"/>
</dbReference>
<dbReference type="GO" id="GO:0008254">
    <property type="term" value="F:3'-nucleotidase activity"/>
    <property type="evidence" value="ECO:0007669"/>
    <property type="project" value="UniProtKB-EC"/>
</dbReference>
<dbReference type="InterPro" id="IPR036907">
    <property type="entry name" value="5'-Nucleotdase_C_sf"/>
</dbReference>
<dbReference type="AlphaFoldDB" id="A0A432VWC7"/>
<sequence>MKKYQVMLAALAAAVLAACGGQSPTAEPIAAGTQVQVRIMETTDLHAYMVGYDYFRQQPTASYGLAHTAALIHAARAEQPNNFLVDNGDLIQGSALGDWVAAQGSAYVDQYRHPIMRAFNYLQYDVGNLGNHEFNFGLEFLESTIAGADFPYVSANVFWADSAENAGKQSQGWDNPLVEPYVIVRKELVADDGTLVPVHVGFIGFLPPQIMRWDQQHLEGQVRVRDMVAAAEYYVPKMRAQGADLVVAIPHSGLRLYDTYPEFAEQATYQLAGVSGLDALMFGHQHQLFPGSAAYDDLPEVDNERGFVRGVPAVSPGYWGDYLGIIDFHLEYDGTAWSVINSQVEVRPISEAKDTRLEAMMAAEHEATVAMLNEPLGELETAVTSLFGRIRPGSAVQMINDAQRWFAEGLQATGELPSDLPLLSAAAPFRNGFQSADDYTMIAAGEFTLGSLVDLYVYPNTLQVVELTGAQLIEWLEMSALAYRTIRANEAEAQELFSRYPSFNFDVIDGLSYRFDLSQPPRYSNQGKLINTQSRRVHDVRYQGEPIDLERKFLVAVNNYRAGGGGNFPGLDGRSIVYSTGEEVRQVIAAYARAKTLENNGNLAVAVADNWSLKLPEGATVRFRGNGSELAAEEAQKIPGLREVRRGDDGFVWYELNVQP</sequence>
<dbReference type="GO" id="GO:0008663">
    <property type="term" value="F:2',3'-cyclic-nucleotide 2'-phosphodiesterase activity"/>
    <property type="evidence" value="ECO:0007669"/>
    <property type="project" value="UniProtKB-EC"/>
</dbReference>
<evidence type="ECO:0000259" key="13">
    <source>
        <dbReference type="Pfam" id="PF02872"/>
    </source>
</evidence>
<organism evidence="14 15">
    <name type="scientific">Aliidiomarina haloalkalitolerans</name>
    <dbReference type="NCBI Taxonomy" id="859059"/>
    <lineage>
        <taxon>Bacteria</taxon>
        <taxon>Pseudomonadati</taxon>
        <taxon>Pseudomonadota</taxon>
        <taxon>Gammaproteobacteria</taxon>
        <taxon>Alteromonadales</taxon>
        <taxon>Idiomarinaceae</taxon>
        <taxon>Aliidiomarina</taxon>
    </lineage>
</organism>
<gene>
    <name evidence="14" type="ORF">CWE06_05515</name>
</gene>
<accession>A0A432VWC7</accession>
<feature type="chain" id="PRO_5018809045" evidence="11">
    <location>
        <begin position="18"/>
        <end position="660"/>
    </location>
</feature>
<dbReference type="Pfam" id="PF00149">
    <property type="entry name" value="Metallophos"/>
    <property type="match status" value="1"/>
</dbReference>
<feature type="domain" description="Calcineurin-like phosphoesterase" evidence="12">
    <location>
        <begin position="38"/>
        <end position="287"/>
    </location>
</feature>
<dbReference type="GO" id="GO:0000166">
    <property type="term" value="F:nucleotide binding"/>
    <property type="evidence" value="ECO:0007669"/>
    <property type="project" value="UniProtKB-KW"/>
</dbReference>
<dbReference type="InterPro" id="IPR004843">
    <property type="entry name" value="Calcineurin-like_PHP"/>
</dbReference>
<feature type="domain" description="5'-Nucleotidase C-terminal" evidence="13">
    <location>
        <begin position="389"/>
        <end position="571"/>
    </location>
</feature>
<comment type="caution">
    <text evidence="14">The sequence shown here is derived from an EMBL/GenBank/DDBJ whole genome shotgun (WGS) entry which is preliminary data.</text>
</comment>
<dbReference type="RefSeq" id="WP_126791975.1">
    <property type="nucleotide sequence ID" value="NZ_PIPI01000002.1"/>
</dbReference>
<dbReference type="PANTHER" id="PTHR11575:SF6">
    <property type="entry name" value="2',3'-CYCLIC-NUCLEOTIDE 2'-PHOSPHODIESTERASE_3'-NUCLEOTIDASE"/>
    <property type="match status" value="1"/>
</dbReference>
<dbReference type="SUPFAM" id="SSF55816">
    <property type="entry name" value="5'-nucleotidase (syn. UDP-sugar hydrolase), C-terminal domain"/>
    <property type="match status" value="1"/>
</dbReference>
<keyword evidence="10" id="KW-0511">Multifunctional enzyme</keyword>
<keyword evidence="15" id="KW-1185">Reference proteome</keyword>
<evidence type="ECO:0000259" key="12">
    <source>
        <dbReference type="Pfam" id="PF00149"/>
    </source>
</evidence>
<evidence type="ECO:0000256" key="6">
    <source>
        <dbReference type="ARBA" id="ARBA00022723"/>
    </source>
</evidence>
<keyword evidence="8 11" id="KW-0547">Nucleotide-binding</keyword>
<evidence type="ECO:0000256" key="1">
    <source>
        <dbReference type="ARBA" id="ARBA00000527"/>
    </source>
</evidence>
<dbReference type="Gene3D" id="3.90.780.10">
    <property type="entry name" value="5'-Nucleotidase, C-terminal domain"/>
    <property type="match status" value="1"/>
</dbReference>
<evidence type="ECO:0000313" key="14">
    <source>
        <dbReference type="EMBL" id="RUO20761.1"/>
    </source>
</evidence>
<reference evidence="14 15" key="1">
    <citation type="journal article" date="2011" name="Front. Microbiol.">
        <title>Genomic signatures of strain selection and enhancement in Bacillus atrophaeus var. globigii, a historical biowarfare simulant.</title>
        <authorList>
            <person name="Gibbons H.S."/>
            <person name="Broomall S.M."/>
            <person name="McNew L.A."/>
            <person name="Daligault H."/>
            <person name="Chapman C."/>
            <person name="Bruce D."/>
            <person name="Karavis M."/>
            <person name="Krepps M."/>
            <person name="McGregor P.A."/>
            <person name="Hong C."/>
            <person name="Park K.H."/>
            <person name="Akmal A."/>
            <person name="Feldman A."/>
            <person name="Lin J.S."/>
            <person name="Chang W.E."/>
            <person name="Higgs B.W."/>
            <person name="Demirev P."/>
            <person name="Lindquist J."/>
            <person name="Liem A."/>
            <person name="Fochler E."/>
            <person name="Read T.D."/>
            <person name="Tapia R."/>
            <person name="Johnson S."/>
            <person name="Bishop-Lilly K.A."/>
            <person name="Detter C."/>
            <person name="Han C."/>
            <person name="Sozhamannan S."/>
            <person name="Rosenzweig C.N."/>
            <person name="Skowronski E.W."/>
        </authorList>
    </citation>
    <scope>NUCLEOTIDE SEQUENCE [LARGE SCALE GENOMIC DNA]</scope>
    <source>
        <strain evidence="14 15">AK5</strain>
    </source>
</reference>
<dbReference type="PROSITE" id="PS00785">
    <property type="entry name" value="5_NUCLEOTIDASE_1"/>
    <property type="match status" value="1"/>
</dbReference>
<evidence type="ECO:0000256" key="9">
    <source>
        <dbReference type="ARBA" id="ARBA00022801"/>
    </source>
</evidence>
<protein>
    <submittedName>
        <fullName evidence="14">Bifunctional 2',3'-cyclic-nucleotide 2'-phosphodiesterase/3'-nucleotidase</fullName>
    </submittedName>
</protein>
<dbReference type="Pfam" id="PF02872">
    <property type="entry name" value="5_nucleotid_C"/>
    <property type="match status" value="1"/>
</dbReference>
<dbReference type="PRINTS" id="PR01607">
    <property type="entry name" value="APYRASEFAMLY"/>
</dbReference>
<dbReference type="Proteomes" id="UP000288212">
    <property type="component" value="Unassembled WGS sequence"/>
</dbReference>
<dbReference type="InterPro" id="IPR006179">
    <property type="entry name" value="5_nucleotidase/apyrase"/>
</dbReference>
<evidence type="ECO:0000256" key="5">
    <source>
        <dbReference type="ARBA" id="ARBA00006654"/>
    </source>
</evidence>
<evidence type="ECO:0000256" key="11">
    <source>
        <dbReference type="RuleBase" id="RU362119"/>
    </source>
</evidence>
<comment type="similarity">
    <text evidence="5 11">Belongs to the 5'-nucleotidase family.</text>
</comment>
<dbReference type="GO" id="GO:0046872">
    <property type="term" value="F:metal ion binding"/>
    <property type="evidence" value="ECO:0007669"/>
    <property type="project" value="UniProtKB-KW"/>
</dbReference>
<dbReference type="EMBL" id="PIPI01000002">
    <property type="protein sequence ID" value="RUO20761.1"/>
    <property type="molecule type" value="Genomic_DNA"/>
</dbReference>
<dbReference type="OrthoDB" id="9803927at2"/>
<keyword evidence="6" id="KW-0479">Metal-binding</keyword>
<dbReference type="PANTHER" id="PTHR11575">
    <property type="entry name" value="5'-NUCLEOTIDASE-RELATED"/>
    <property type="match status" value="1"/>
</dbReference>
<evidence type="ECO:0000313" key="15">
    <source>
        <dbReference type="Proteomes" id="UP000288212"/>
    </source>
</evidence>
<comment type="catalytic activity">
    <reaction evidence="1">
        <text>a ribonucleoside 3'-phosphate + H2O = a ribonucleoside + phosphate</text>
        <dbReference type="Rhea" id="RHEA:10144"/>
        <dbReference type="ChEBI" id="CHEBI:13197"/>
        <dbReference type="ChEBI" id="CHEBI:15377"/>
        <dbReference type="ChEBI" id="CHEBI:18254"/>
        <dbReference type="ChEBI" id="CHEBI:43474"/>
        <dbReference type="EC" id="3.1.3.6"/>
    </reaction>
</comment>
<evidence type="ECO:0000256" key="4">
    <source>
        <dbReference type="ARBA" id="ARBA00004196"/>
    </source>
</evidence>
<evidence type="ECO:0000256" key="3">
    <source>
        <dbReference type="ARBA" id="ARBA00001968"/>
    </source>
</evidence>
<keyword evidence="9 11" id="KW-0378">Hydrolase</keyword>
<dbReference type="InterPro" id="IPR006146">
    <property type="entry name" value="5'-Nucleotdase_CS"/>
</dbReference>
<dbReference type="PROSITE" id="PS00786">
    <property type="entry name" value="5_NUCLEOTIDASE_2"/>
    <property type="match status" value="1"/>
</dbReference>